<dbReference type="InterPro" id="IPR050638">
    <property type="entry name" value="AA-Vitamin_Transporters"/>
</dbReference>
<feature type="transmembrane region" description="Helical" evidence="5">
    <location>
        <begin position="217"/>
        <end position="236"/>
    </location>
</feature>
<feature type="transmembrane region" description="Helical" evidence="5">
    <location>
        <begin position="155"/>
        <end position="174"/>
    </location>
</feature>
<comment type="subcellular location">
    <subcellularLocation>
        <location evidence="1">Membrane</location>
        <topology evidence="1">Multi-pass membrane protein</topology>
    </subcellularLocation>
</comment>
<feature type="domain" description="EamA" evidence="6">
    <location>
        <begin position="13"/>
        <end position="143"/>
    </location>
</feature>
<dbReference type="SUPFAM" id="SSF103481">
    <property type="entry name" value="Multidrug resistance efflux transporter EmrE"/>
    <property type="match status" value="2"/>
</dbReference>
<reference evidence="7" key="1">
    <citation type="submission" date="2020-10" db="EMBL/GenBank/DDBJ databases">
        <title>An improved Amphimedon queenslandica hologenome assembly reveals how three proteobacterial symbionts can extend the metabolic phenotypic of their marine sponge host.</title>
        <authorList>
            <person name="Degnan B."/>
            <person name="Degnan S."/>
            <person name="Xiang X."/>
        </authorList>
    </citation>
    <scope>NUCLEOTIDE SEQUENCE</scope>
    <source>
        <strain evidence="7">AqS2</strain>
    </source>
</reference>
<dbReference type="Pfam" id="PF00892">
    <property type="entry name" value="EamA"/>
    <property type="match status" value="2"/>
</dbReference>
<sequence length="302" mass="30913">MAAASAISARSWLLLNLVAMLWGSSFMFFEIGLAGLPPLTLVAVRCLSAFGFMLLLFGARRAALAGMWRHRRQLVVLGLAGTALPFSCYALGQQHVASSTAGTINALMPLFTLLLAILAGQERFAPARLAGVLLGLAGVAVLLGPDGVSDPAELAGAALCVGATICYGVYAVLLRRYALPLAAGAVATGMVGWGALAATGLALGVEGLPAEWPDTGPVAAGFALGIGGTAVAYRLFVGLIGSLGATNASLATFLIPPYAIAFGALLLGERIDAWFGAGALVILASLLLVDERLRRLLRRGRG</sequence>
<keyword evidence="4 5" id="KW-0472">Membrane</keyword>
<evidence type="ECO:0000256" key="3">
    <source>
        <dbReference type="ARBA" id="ARBA00022989"/>
    </source>
</evidence>
<dbReference type="Gene3D" id="1.10.3730.20">
    <property type="match status" value="1"/>
</dbReference>
<feature type="transmembrane region" description="Helical" evidence="5">
    <location>
        <begin position="273"/>
        <end position="289"/>
    </location>
</feature>
<gene>
    <name evidence="7" type="ORF">ISN26_02485</name>
</gene>
<organism evidence="7 8">
    <name type="scientific">Candidatus Amphirhobacter heronislandensis</name>
    <dbReference type="NCBI Taxonomy" id="1732024"/>
    <lineage>
        <taxon>Bacteria</taxon>
        <taxon>Pseudomonadati</taxon>
        <taxon>Pseudomonadota</taxon>
        <taxon>Gammaproteobacteria</taxon>
        <taxon>Candidatus Tethybacterales</taxon>
        <taxon>Candidatus Tethybacteraceae</taxon>
        <taxon>Candidatus Amphirhobacter</taxon>
    </lineage>
</organism>
<dbReference type="InterPro" id="IPR037185">
    <property type="entry name" value="EmrE-like"/>
</dbReference>
<feature type="transmembrane region" description="Helical" evidence="5">
    <location>
        <begin position="248"/>
        <end position="267"/>
    </location>
</feature>
<keyword evidence="8" id="KW-1185">Reference proteome</keyword>
<keyword evidence="3 5" id="KW-1133">Transmembrane helix</keyword>
<name>A0A930XWC7_9GAMM</name>
<comment type="caution">
    <text evidence="7">The sequence shown here is derived from an EMBL/GenBank/DDBJ whole genome shotgun (WGS) entry which is preliminary data.</text>
</comment>
<evidence type="ECO:0000313" key="8">
    <source>
        <dbReference type="Proteomes" id="UP000604381"/>
    </source>
</evidence>
<evidence type="ECO:0000256" key="5">
    <source>
        <dbReference type="SAM" id="Phobius"/>
    </source>
</evidence>
<feature type="transmembrane region" description="Helical" evidence="5">
    <location>
        <begin position="74"/>
        <end position="92"/>
    </location>
</feature>
<keyword evidence="2 5" id="KW-0812">Transmembrane</keyword>
<dbReference type="PANTHER" id="PTHR32322:SF9">
    <property type="entry name" value="AMINO-ACID METABOLITE EFFLUX PUMP-RELATED"/>
    <property type="match status" value="1"/>
</dbReference>
<evidence type="ECO:0000256" key="1">
    <source>
        <dbReference type="ARBA" id="ARBA00004141"/>
    </source>
</evidence>
<dbReference type="GO" id="GO:0016020">
    <property type="term" value="C:membrane"/>
    <property type="evidence" value="ECO:0007669"/>
    <property type="project" value="UniProtKB-SubCell"/>
</dbReference>
<feature type="transmembrane region" description="Helical" evidence="5">
    <location>
        <begin position="42"/>
        <end position="62"/>
    </location>
</feature>
<dbReference type="PANTHER" id="PTHR32322">
    <property type="entry name" value="INNER MEMBRANE TRANSPORTER"/>
    <property type="match status" value="1"/>
</dbReference>
<proteinExistence type="predicted"/>
<dbReference type="EMBL" id="JADHEI010000028">
    <property type="protein sequence ID" value="MBF2734947.1"/>
    <property type="molecule type" value="Genomic_DNA"/>
</dbReference>
<dbReference type="AlphaFoldDB" id="A0A930XWC7"/>
<accession>A0A930XWC7</accession>
<feature type="transmembrane region" description="Helical" evidence="5">
    <location>
        <begin position="12"/>
        <end position="36"/>
    </location>
</feature>
<evidence type="ECO:0000313" key="7">
    <source>
        <dbReference type="EMBL" id="MBF2734947.1"/>
    </source>
</evidence>
<feature type="transmembrane region" description="Helical" evidence="5">
    <location>
        <begin position="98"/>
        <end position="118"/>
    </location>
</feature>
<feature type="transmembrane region" description="Helical" evidence="5">
    <location>
        <begin position="181"/>
        <end position="205"/>
    </location>
</feature>
<evidence type="ECO:0000259" key="6">
    <source>
        <dbReference type="Pfam" id="PF00892"/>
    </source>
</evidence>
<feature type="domain" description="EamA" evidence="6">
    <location>
        <begin position="155"/>
        <end position="289"/>
    </location>
</feature>
<evidence type="ECO:0000256" key="4">
    <source>
        <dbReference type="ARBA" id="ARBA00023136"/>
    </source>
</evidence>
<feature type="transmembrane region" description="Helical" evidence="5">
    <location>
        <begin position="125"/>
        <end position="143"/>
    </location>
</feature>
<protein>
    <submittedName>
        <fullName evidence="7">DMT family transporter</fullName>
    </submittedName>
</protein>
<dbReference type="Proteomes" id="UP000604381">
    <property type="component" value="Unassembled WGS sequence"/>
</dbReference>
<evidence type="ECO:0000256" key="2">
    <source>
        <dbReference type="ARBA" id="ARBA00022692"/>
    </source>
</evidence>
<dbReference type="InterPro" id="IPR000620">
    <property type="entry name" value="EamA_dom"/>
</dbReference>